<sequence>MKEAILLLAKLVNEVHDVLAYQFGVRMTDKDLHFWVMGIIGIIFFLFVYVFFKAIEKMKFSTTILAFIYTFTMMVVLVFAIEIQQAITNRGNMEFADAAIGLWGFLVFFFGYALFAGIVYSVVRSVRKMRKQPEQTEKQLEIEVEDKPTRRYRTEKRKNKK</sequence>
<accession>A0ABW4NQJ1</accession>
<proteinExistence type="predicted"/>
<feature type="transmembrane region" description="Helical" evidence="1">
    <location>
        <begin position="99"/>
        <end position="123"/>
    </location>
</feature>
<evidence type="ECO:0000313" key="3">
    <source>
        <dbReference type="Proteomes" id="UP001597285"/>
    </source>
</evidence>
<name>A0ABW4NQJ1_9LACT</name>
<reference evidence="3" key="1">
    <citation type="journal article" date="2019" name="Int. J. Syst. Evol. Microbiol.">
        <title>The Global Catalogue of Microorganisms (GCM) 10K type strain sequencing project: providing services to taxonomists for standard genome sequencing and annotation.</title>
        <authorList>
            <consortium name="The Broad Institute Genomics Platform"/>
            <consortium name="The Broad Institute Genome Sequencing Center for Infectious Disease"/>
            <person name="Wu L."/>
            <person name="Ma J."/>
        </authorList>
    </citation>
    <scope>NUCLEOTIDE SEQUENCE [LARGE SCALE GENOMIC DNA]</scope>
    <source>
        <strain evidence="3">KCTC 42143</strain>
    </source>
</reference>
<keyword evidence="1" id="KW-0812">Transmembrane</keyword>
<feature type="transmembrane region" description="Helical" evidence="1">
    <location>
        <begin position="64"/>
        <end position="87"/>
    </location>
</feature>
<comment type="caution">
    <text evidence="2">The sequence shown here is derived from an EMBL/GenBank/DDBJ whole genome shotgun (WGS) entry which is preliminary data.</text>
</comment>
<keyword evidence="3" id="KW-1185">Reference proteome</keyword>
<keyword evidence="1" id="KW-0472">Membrane</keyword>
<dbReference type="EMBL" id="JBHUFF010000008">
    <property type="protein sequence ID" value="MFD1799147.1"/>
    <property type="molecule type" value="Genomic_DNA"/>
</dbReference>
<gene>
    <name evidence="2" type="ORF">ACFSBK_04630</name>
</gene>
<dbReference type="Proteomes" id="UP001597285">
    <property type="component" value="Unassembled WGS sequence"/>
</dbReference>
<protein>
    <submittedName>
        <fullName evidence="2">Uncharacterized protein</fullName>
    </submittedName>
</protein>
<organism evidence="2 3">
    <name type="scientific">Carnobacterium antarcticum</name>
    <dbReference type="NCBI Taxonomy" id="2126436"/>
    <lineage>
        <taxon>Bacteria</taxon>
        <taxon>Bacillati</taxon>
        <taxon>Bacillota</taxon>
        <taxon>Bacilli</taxon>
        <taxon>Lactobacillales</taxon>
        <taxon>Carnobacteriaceae</taxon>
        <taxon>Carnobacterium</taxon>
    </lineage>
</organism>
<feature type="transmembrane region" description="Helical" evidence="1">
    <location>
        <begin position="32"/>
        <end position="52"/>
    </location>
</feature>
<evidence type="ECO:0000313" key="2">
    <source>
        <dbReference type="EMBL" id="MFD1799147.1"/>
    </source>
</evidence>
<keyword evidence="1" id="KW-1133">Transmembrane helix</keyword>
<dbReference type="RefSeq" id="WP_058919519.1">
    <property type="nucleotide sequence ID" value="NZ_JBHSQC010000015.1"/>
</dbReference>
<evidence type="ECO:0000256" key="1">
    <source>
        <dbReference type="SAM" id="Phobius"/>
    </source>
</evidence>